<keyword evidence="3" id="KW-1185">Reference proteome</keyword>
<sequence>MSSDTGSSGTRPPHFFISYTKKDRSRAKQFIKHLEKRGVTTWWMEGERTAEAYPREIDEAIDRATGFVLLYSRFTGDSVGCLDELTSARAAGLPIAVVKLDSAQYAPGYRNQLSTATPIDWFTPEDVADTVLSRLTGRATPELGRFERLRRWASSTPVDRWTNIGIVAMLMTLVVVVTLRFDTVQANVRRTLESVGLFDGPDAKLRGTLTIRNLTTGKDGEDGLAVVAGDNLNAVLEFENVGEDPLPPTSEITLNWDPLTIKTDIEGNYTGGSGGSIDFGMRVNGDFVTTIDGTLTGLDISDPCTAEMHVYPDDASIYLDGSDLIDRIIQPVNGDPSAARARITTTVATFPFGSLEPGHTVRAEIPIRTAATDGTATPTFQTGGVVDARIVGETGSETTLSASPGDRVEVRAAVIEQSCSEAGSTVFARAPITVDGTSSVVTVPVIARREGESDETTLGEVVVSLLDGASALKVVPGSTTVSRPAIEPEACEVGDAEPPTSWPSLDHDSPETIYDGITQGGVDIGVIQGFTPRDKCRGMTQKEAEVRFELLVK</sequence>
<reference evidence="2 3" key="1">
    <citation type="submission" date="2024-02" db="EMBL/GenBank/DDBJ databases">
        <title>Full genome sequence of Nocardioides kribbensis.</title>
        <authorList>
            <person name="Poletto B.L."/>
            <person name="Silva G."/>
            <person name="Galante D."/>
            <person name="Campos K.R."/>
            <person name="Santos M.B.N."/>
            <person name="Sacchi C.T."/>
        </authorList>
    </citation>
    <scope>NUCLEOTIDE SEQUENCE [LARGE SCALE GENOMIC DNA]</scope>
    <source>
        <strain evidence="2 3">O4R</strain>
    </source>
</reference>
<protein>
    <submittedName>
        <fullName evidence="2">Toll/interleukin-1 receptor domain-containing protein</fullName>
    </submittedName>
</protein>
<name>A0ABV1NTG0_9ACTN</name>
<evidence type="ECO:0000313" key="2">
    <source>
        <dbReference type="EMBL" id="MEQ7845790.1"/>
    </source>
</evidence>
<dbReference type="Gene3D" id="3.40.50.10140">
    <property type="entry name" value="Toll/interleukin-1 receptor homology (TIR) domain"/>
    <property type="match status" value="1"/>
</dbReference>
<dbReference type="InterPro" id="IPR000157">
    <property type="entry name" value="TIR_dom"/>
</dbReference>
<feature type="domain" description="TIR" evidence="1">
    <location>
        <begin position="15"/>
        <end position="124"/>
    </location>
</feature>
<proteinExistence type="predicted"/>
<evidence type="ECO:0000259" key="1">
    <source>
        <dbReference type="Pfam" id="PF13676"/>
    </source>
</evidence>
<dbReference type="EMBL" id="JBEGDP010000001">
    <property type="protein sequence ID" value="MEQ7845790.1"/>
    <property type="molecule type" value="Genomic_DNA"/>
</dbReference>
<accession>A0ABV1NTG0</accession>
<organism evidence="2 3">
    <name type="scientific">Nocardioides kribbensis</name>
    <dbReference type="NCBI Taxonomy" id="305517"/>
    <lineage>
        <taxon>Bacteria</taxon>
        <taxon>Bacillati</taxon>
        <taxon>Actinomycetota</taxon>
        <taxon>Actinomycetes</taxon>
        <taxon>Propionibacteriales</taxon>
        <taxon>Nocardioidaceae</taxon>
        <taxon>Nocardioides</taxon>
    </lineage>
</organism>
<dbReference type="Pfam" id="PF13676">
    <property type="entry name" value="TIR_2"/>
    <property type="match status" value="1"/>
</dbReference>
<keyword evidence="2" id="KW-0675">Receptor</keyword>
<dbReference type="SUPFAM" id="SSF52200">
    <property type="entry name" value="Toll/Interleukin receptor TIR domain"/>
    <property type="match status" value="1"/>
</dbReference>
<dbReference type="RefSeq" id="WP_349803486.1">
    <property type="nucleotide sequence ID" value="NZ_JBEGDP010000001.1"/>
</dbReference>
<evidence type="ECO:0000313" key="3">
    <source>
        <dbReference type="Proteomes" id="UP001482520"/>
    </source>
</evidence>
<dbReference type="InterPro" id="IPR035897">
    <property type="entry name" value="Toll_tir_struct_dom_sf"/>
</dbReference>
<comment type="caution">
    <text evidence="2">The sequence shown here is derived from an EMBL/GenBank/DDBJ whole genome shotgun (WGS) entry which is preliminary data.</text>
</comment>
<gene>
    <name evidence="2" type="ORF">V6R90_00770</name>
</gene>
<dbReference type="Proteomes" id="UP001482520">
    <property type="component" value="Unassembled WGS sequence"/>
</dbReference>